<reference evidence="1" key="1">
    <citation type="submission" date="2022-11" db="EMBL/GenBank/DDBJ databases">
        <authorList>
            <person name="Hyden B.L."/>
            <person name="Feng K."/>
            <person name="Yates T."/>
            <person name="Jawdy S."/>
            <person name="Smart L.B."/>
            <person name="Muchero W."/>
        </authorList>
    </citation>
    <scope>NUCLEOTIDE SEQUENCE</scope>
    <source>
        <tissue evidence="1">Shoot tip</tissue>
    </source>
</reference>
<sequence>MAKWELHNGSGDSNALVPHKPIRMRSFNLLNRVRSLLLFQFYTDSEFHSHSRRELLLLPLPSLSIDGHRVAGARVEKMEEGRWLPLPSLSIDGHRVTMAMVSWMVRKG</sequence>
<evidence type="ECO:0000313" key="2">
    <source>
        <dbReference type="Proteomes" id="UP001151529"/>
    </source>
</evidence>
<protein>
    <submittedName>
        <fullName evidence="1">Uncharacterized protein</fullName>
    </submittedName>
</protein>
<accession>A0A9Q0QHU2</accession>
<dbReference type="AlphaFoldDB" id="A0A9Q0QHU2"/>
<name>A0A9Q0QHU2_SALVM</name>
<evidence type="ECO:0000313" key="1">
    <source>
        <dbReference type="EMBL" id="KAJ6706963.1"/>
    </source>
</evidence>
<dbReference type="Proteomes" id="UP001151529">
    <property type="component" value="Chromosome 4"/>
</dbReference>
<organism evidence="1 2">
    <name type="scientific">Salix viminalis</name>
    <name type="common">Common osier</name>
    <name type="synonym">Basket willow</name>
    <dbReference type="NCBI Taxonomy" id="40686"/>
    <lineage>
        <taxon>Eukaryota</taxon>
        <taxon>Viridiplantae</taxon>
        <taxon>Streptophyta</taxon>
        <taxon>Embryophyta</taxon>
        <taxon>Tracheophyta</taxon>
        <taxon>Spermatophyta</taxon>
        <taxon>Magnoliopsida</taxon>
        <taxon>eudicotyledons</taxon>
        <taxon>Gunneridae</taxon>
        <taxon>Pentapetalae</taxon>
        <taxon>rosids</taxon>
        <taxon>fabids</taxon>
        <taxon>Malpighiales</taxon>
        <taxon>Salicaceae</taxon>
        <taxon>Saliceae</taxon>
        <taxon>Salix</taxon>
    </lineage>
</organism>
<comment type="caution">
    <text evidence="1">The sequence shown here is derived from an EMBL/GenBank/DDBJ whole genome shotgun (WGS) entry which is preliminary data.</text>
</comment>
<proteinExistence type="predicted"/>
<gene>
    <name evidence="1" type="ORF">OIU85_027325</name>
</gene>
<reference evidence="1" key="2">
    <citation type="journal article" date="2023" name="Int. J. Mol. Sci.">
        <title>De Novo Assembly and Annotation of 11 Diverse Shrub Willow (Salix) Genomes Reveals Novel Gene Organization in Sex-Linked Regions.</title>
        <authorList>
            <person name="Hyden B."/>
            <person name="Feng K."/>
            <person name="Yates T.B."/>
            <person name="Jawdy S."/>
            <person name="Cereghino C."/>
            <person name="Smart L.B."/>
            <person name="Muchero W."/>
        </authorList>
    </citation>
    <scope>NUCLEOTIDE SEQUENCE [LARGE SCALE GENOMIC DNA]</scope>
    <source>
        <tissue evidence="1">Shoot tip</tissue>
    </source>
</reference>
<dbReference type="EMBL" id="JAPFFL010000008">
    <property type="protein sequence ID" value="KAJ6706963.1"/>
    <property type="molecule type" value="Genomic_DNA"/>
</dbReference>
<keyword evidence="2" id="KW-1185">Reference proteome</keyword>